<reference evidence="8 9" key="1">
    <citation type="submission" date="2020-08" db="EMBL/GenBank/DDBJ databases">
        <title>A Genomic Blueprint of the Chicken Gut Microbiome.</title>
        <authorList>
            <person name="Gilroy R."/>
            <person name="Ravi A."/>
            <person name="Getino M."/>
            <person name="Pursley I."/>
            <person name="Horton D.L."/>
            <person name="Alikhan N.-F."/>
            <person name="Baker D."/>
            <person name="Gharbi K."/>
            <person name="Hall N."/>
            <person name="Watson M."/>
            <person name="Adriaenssens E.M."/>
            <person name="Foster-Nyarko E."/>
            <person name="Jarju S."/>
            <person name="Secka A."/>
            <person name="Antonio M."/>
            <person name="Oren A."/>
            <person name="Chaudhuri R."/>
            <person name="La Ragione R.M."/>
            <person name="Hildebrand F."/>
            <person name="Pallen M.J."/>
        </authorList>
    </citation>
    <scope>NUCLEOTIDE SEQUENCE [LARGE SCALE GENOMIC DNA]</scope>
    <source>
        <strain evidence="8 9">Sa1CVA4</strain>
    </source>
</reference>
<dbReference type="CDD" id="cd06170">
    <property type="entry name" value="LuxR_C_like"/>
    <property type="match status" value="1"/>
</dbReference>
<dbReference type="EMBL" id="JACSPS010000002">
    <property type="protein sequence ID" value="MBD8018117.1"/>
    <property type="molecule type" value="Genomic_DNA"/>
</dbReference>
<organism evidence="8 9">
    <name type="scientific">Kaistella pullorum</name>
    <dbReference type="NCBI Taxonomy" id="2763074"/>
    <lineage>
        <taxon>Bacteria</taxon>
        <taxon>Pseudomonadati</taxon>
        <taxon>Bacteroidota</taxon>
        <taxon>Flavobacteriia</taxon>
        <taxon>Flavobacteriales</taxon>
        <taxon>Weeksellaceae</taxon>
        <taxon>Chryseobacterium group</taxon>
        <taxon>Kaistella</taxon>
    </lineage>
</organism>
<dbReference type="InterPro" id="IPR036388">
    <property type="entry name" value="WH-like_DNA-bd_sf"/>
</dbReference>
<dbReference type="InterPro" id="IPR016032">
    <property type="entry name" value="Sig_transdc_resp-reg_C-effctor"/>
</dbReference>
<evidence type="ECO:0000259" key="6">
    <source>
        <dbReference type="PROSITE" id="PS50043"/>
    </source>
</evidence>
<dbReference type="PANTHER" id="PTHR43214:SF41">
    <property type="entry name" value="NITRATE_NITRITE RESPONSE REGULATOR PROTEIN NARP"/>
    <property type="match status" value="1"/>
</dbReference>
<dbReference type="SUPFAM" id="SSF46894">
    <property type="entry name" value="C-terminal effector domain of the bipartite response regulators"/>
    <property type="match status" value="1"/>
</dbReference>
<accession>A0ABR8WMJ7</accession>
<dbReference type="InterPro" id="IPR058245">
    <property type="entry name" value="NreC/VraR/RcsB-like_REC"/>
</dbReference>
<dbReference type="SMART" id="SM00421">
    <property type="entry name" value="HTH_LUXR"/>
    <property type="match status" value="1"/>
</dbReference>
<evidence type="ECO:0000259" key="7">
    <source>
        <dbReference type="PROSITE" id="PS50110"/>
    </source>
</evidence>
<sequence length="216" mass="24356">MTDRKPVFLLGDDHQIIRQGMAFIVKDLFPEAEIKHASTLREILEKAGEGLLDAAILDAQFPDGNSVTILKKIRELQPDARIIIFSSAEEEHYSLKFIAEGANGFLSKLAEEAEIETALQELMTRGSYFSPITQQLLAQAALNPVSPDPLARLTDRELEVADLMAEGLGNLEIANKLDLRQNTVSTFKKRIFKKLDVETLVDFLEVMRIHREEPRR</sequence>
<evidence type="ECO:0000256" key="4">
    <source>
        <dbReference type="ARBA" id="ARBA00023163"/>
    </source>
</evidence>
<dbReference type="RefSeq" id="WP_251833313.1">
    <property type="nucleotide sequence ID" value="NZ_JACSPS010000002.1"/>
</dbReference>
<dbReference type="PROSITE" id="PS50043">
    <property type="entry name" value="HTH_LUXR_2"/>
    <property type="match status" value="1"/>
</dbReference>
<dbReference type="PROSITE" id="PS50110">
    <property type="entry name" value="RESPONSE_REGULATORY"/>
    <property type="match status" value="1"/>
</dbReference>
<dbReference type="InterPro" id="IPR000792">
    <property type="entry name" value="Tscrpt_reg_LuxR_C"/>
</dbReference>
<keyword evidence="1 5" id="KW-0597">Phosphoprotein</keyword>
<dbReference type="Pfam" id="PF00196">
    <property type="entry name" value="GerE"/>
    <property type="match status" value="1"/>
</dbReference>
<evidence type="ECO:0000256" key="3">
    <source>
        <dbReference type="ARBA" id="ARBA00023125"/>
    </source>
</evidence>
<protein>
    <submittedName>
        <fullName evidence="8">Response regulator transcription factor</fullName>
    </submittedName>
</protein>
<keyword evidence="4" id="KW-0804">Transcription</keyword>
<dbReference type="Proteomes" id="UP000626242">
    <property type="component" value="Unassembled WGS sequence"/>
</dbReference>
<feature type="domain" description="Response regulatory" evidence="7">
    <location>
        <begin position="7"/>
        <end position="123"/>
    </location>
</feature>
<evidence type="ECO:0000313" key="9">
    <source>
        <dbReference type="Proteomes" id="UP000626242"/>
    </source>
</evidence>
<evidence type="ECO:0000256" key="1">
    <source>
        <dbReference type="ARBA" id="ARBA00022553"/>
    </source>
</evidence>
<keyword evidence="3" id="KW-0238">DNA-binding</keyword>
<evidence type="ECO:0000313" key="8">
    <source>
        <dbReference type="EMBL" id="MBD8018117.1"/>
    </source>
</evidence>
<evidence type="ECO:0000256" key="2">
    <source>
        <dbReference type="ARBA" id="ARBA00023015"/>
    </source>
</evidence>
<dbReference type="Gene3D" id="3.40.50.2300">
    <property type="match status" value="1"/>
</dbReference>
<feature type="modified residue" description="4-aspartylphosphate" evidence="5">
    <location>
        <position position="58"/>
    </location>
</feature>
<dbReference type="PANTHER" id="PTHR43214">
    <property type="entry name" value="TWO-COMPONENT RESPONSE REGULATOR"/>
    <property type="match status" value="1"/>
</dbReference>
<dbReference type="PROSITE" id="PS00622">
    <property type="entry name" value="HTH_LUXR_1"/>
    <property type="match status" value="1"/>
</dbReference>
<keyword evidence="2" id="KW-0805">Transcription regulation</keyword>
<dbReference type="InterPro" id="IPR039420">
    <property type="entry name" value="WalR-like"/>
</dbReference>
<name>A0ABR8WMJ7_9FLAO</name>
<comment type="caution">
    <text evidence="8">The sequence shown here is derived from an EMBL/GenBank/DDBJ whole genome shotgun (WGS) entry which is preliminary data.</text>
</comment>
<dbReference type="Pfam" id="PF00072">
    <property type="entry name" value="Response_reg"/>
    <property type="match status" value="1"/>
</dbReference>
<dbReference type="InterPro" id="IPR011006">
    <property type="entry name" value="CheY-like_superfamily"/>
</dbReference>
<evidence type="ECO:0000256" key="5">
    <source>
        <dbReference type="PROSITE-ProRule" id="PRU00169"/>
    </source>
</evidence>
<dbReference type="CDD" id="cd17535">
    <property type="entry name" value="REC_NarL-like"/>
    <property type="match status" value="1"/>
</dbReference>
<dbReference type="SMART" id="SM00448">
    <property type="entry name" value="REC"/>
    <property type="match status" value="1"/>
</dbReference>
<dbReference type="InterPro" id="IPR001789">
    <property type="entry name" value="Sig_transdc_resp-reg_receiver"/>
</dbReference>
<dbReference type="PRINTS" id="PR00038">
    <property type="entry name" value="HTHLUXR"/>
</dbReference>
<gene>
    <name evidence="8" type="ORF">H9628_06510</name>
</gene>
<dbReference type="SUPFAM" id="SSF52172">
    <property type="entry name" value="CheY-like"/>
    <property type="match status" value="1"/>
</dbReference>
<feature type="domain" description="HTH luxR-type" evidence="6">
    <location>
        <begin position="146"/>
        <end position="211"/>
    </location>
</feature>
<proteinExistence type="predicted"/>
<keyword evidence="9" id="KW-1185">Reference proteome</keyword>
<dbReference type="Gene3D" id="1.10.10.10">
    <property type="entry name" value="Winged helix-like DNA-binding domain superfamily/Winged helix DNA-binding domain"/>
    <property type="match status" value="1"/>
</dbReference>